<name>A0A127QPL1_9BURK</name>
<evidence type="ECO:0000313" key="1">
    <source>
        <dbReference type="EMBL" id="AMP11991.1"/>
    </source>
</evidence>
<evidence type="ECO:0000313" key="2">
    <source>
        <dbReference type="Proteomes" id="UP000071778"/>
    </source>
</evidence>
<sequence>MAVDQVKTNMEALQIARDFATDENVNEGRVEAYAETWFDARKDADSSSPTDLRAYLASRFEHP</sequence>
<keyword evidence="2" id="KW-1185">Reference proteome</keyword>
<gene>
    <name evidence="1" type="ORF">CAter282_4331</name>
</gene>
<dbReference type="PATRIC" id="fig|279058.18.peg.4266"/>
<dbReference type="EMBL" id="CP013235">
    <property type="protein sequence ID" value="AMP11991.1"/>
    <property type="molecule type" value="Genomic_DNA"/>
</dbReference>
<protein>
    <submittedName>
        <fullName evidence="1">Uncharacterized protein</fullName>
    </submittedName>
</protein>
<dbReference type="Proteomes" id="UP000071778">
    <property type="component" value="Chromosome"/>
</dbReference>
<accession>A0A127QPL1</accession>
<dbReference type="AlphaFoldDB" id="A0A127QPL1"/>
<proteinExistence type="predicted"/>
<reference evidence="1 2" key="1">
    <citation type="submission" date="2015-11" db="EMBL/GenBank/DDBJ databases">
        <title>Exploring the genomic traits of fungus-feeding bacterial genus Collimonas.</title>
        <authorList>
            <person name="Song C."/>
            <person name="Schmidt R."/>
            <person name="de Jager V."/>
            <person name="Krzyzanowska D."/>
            <person name="Jongedijk E."/>
            <person name="Cankar K."/>
            <person name="Beekwilder J."/>
            <person name="van Veen A."/>
            <person name="de Boer W."/>
            <person name="van Veen J.A."/>
            <person name="Garbeva P."/>
        </authorList>
    </citation>
    <scope>NUCLEOTIDE SEQUENCE [LARGE SCALE GENOMIC DNA]</scope>
    <source>
        <strain evidence="1 2">Ter282</strain>
    </source>
</reference>
<organism evidence="1 2">
    <name type="scientific">Collimonas arenae</name>
    <dbReference type="NCBI Taxonomy" id="279058"/>
    <lineage>
        <taxon>Bacteria</taxon>
        <taxon>Pseudomonadati</taxon>
        <taxon>Pseudomonadota</taxon>
        <taxon>Betaproteobacteria</taxon>
        <taxon>Burkholderiales</taxon>
        <taxon>Oxalobacteraceae</taxon>
        <taxon>Collimonas</taxon>
    </lineage>
</organism>